<organism evidence="3 4">
    <name type="scientific">Podospora aff. communis PSN243</name>
    <dbReference type="NCBI Taxonomy" id="3040156"/>
    <lineage>
        <taxon>Eukaryota</taxon>
        <taxon>Fungi</taxon>
        <taxon>Dikarya</taxon>
        <taxon>Ascomycota</taxon>
        <taxon>Pezizomycotina</taxon>
        <taxon>Sordariomycetes</taxon>
        <taxon>Sordariomycetidae</taxon>
        <taxon>Sordariales</taxon>
        <taxon>Podosporaceae</taxon>
        <taxon>Podospora</taxon>
    </lineage>
</organism>
<comment type="caution">
    <text evidence="3">The sequence shown here is derived from an EMBL/GenBank/DDBJ whole genome shotgun (WGS) entry which is preliminary data.</text>
</comment>
<evidence type="ECO:0000313" key="3">
    <source>
        <dbReference type="EMBL" id="KAK4448380.1"/>
    </source>
</evidence>
<dbReference type="InterPro" id="IPR018535">
    <property type="entry name" value="DUF1996"/>
</dbReference>
<reference evidence="3" key="2">
    <citation type="submission" date="2023-05" db="EMBL/GenBank/DDBJ databases">
        <authorList>
            <consortium name="Lawrence Berkeley National Laboratory"/>
            <person name="Steindorff A."/>
            <person name="Hensen N."/>
            <person name="Bonometti L."/>
            <person name="Westerberg I."/>
            <person name="Brannstrom I.O."/>
            <person name="Guillou S."/>
            <person name="Cros-Aarteil S."/>
            <person name="Calhoun S."/>
            <person name="Haridas S."/>
            <person name="Kuo A."/>
            <person name="Mondo S."/>
            <person name="Pangilinan J."/>
            <person name="Riley R."/>
            <person name="Labutti K."/>
            <person name="Andreopoulos B."/>
            <person name="Lipzen A."/>
            <person name="Chen C."/>
            <person name="Yanf M."/>
            <person name="Daum C."/>
            <person name="Ng V."/>
            <person name="Clum A."/>
            <person name="Ohm R."/>
            <person name="Martin F."/>
            <person name="Silar P."/>
            <person name="Natvig D."/>
            <person name="Lalanne C."/>
            <person name="Gautier V."/>
            <person name="Ament-Velasquez S.L."/>
            <person name="Kruys A."/>
            <person name="Hutchinson M.I."/>
            <person name="Powell A.J."/>
            <person name="Barry K."/>
            <person name="Miller A.N."/>
            <person name="Grigoriev I.V."/>
            <person name="Debuchy R."/>
            <person name="Gladieux P."/>
            <person name="Thoren M.H."/>
            <person name="Johannesson H."/>
        </authorList>
    </citation>
    <scope>NUCLEOTIDE SEQUENCE</scope>
    <source>
        <strain evidence="3">PSN243</strain>
    </source>
</reference>
<gene>
    <name evidence="3" type="ORF">QBC34DRAFT_485610</name>
</gene>
<evidence type="ECO:0000259" key="2">
    <source>
        <dbReference type="Pfam" id="PF09362"/>
    </source>
</evidence>
<dbReference type="PANTHER" id="PTHR43662">
    <property type="match status" value="1"/>
</dbReference>
<evidence type="ECO:0000313" key="4">
    <source>
        <dbReference type="Proteomes" id="UP001321760"/>
    </source>
</evidence>
<dbReference type="AlphaFoldDB" id="A0AAV9GKC4"/>
<proteinExistence type="predicted"/>
<keyword evidence="4" id="KW-1185">Reference proteome</keyword>
<dbReference type="Proteomes" id="UP001321760">
    <property type="component" value="Unassembled WGS sequence"/>
</dbReference>
<accession>A0AAV9GKC4</accession>
<dbReference type="EMBL" id="MU865943">
    <property type="protein sequence ID" value="KAK4448380.1"/>
    <property type="molecule type" value="Genomic_DNA"/>
</dbReference>
<feature type="domain" description="DUF1996" evidence="2">
    <location>
        <begin position="30"/>
        <end position="248"/>
    </location>
</feature>
<sequence>MRALAVAALASTASALTVVEFKPLFRKNIDPLVFPGRYVSHMHSFYGSDAITKDLPTTEQLQQGCTSGENPNDLSVYWAPTLYYVQNNTYTEIYPATFKTYYENIDRAEIPFPRDFHMIAGNASAKSQSDIDEKVTMITWWCDGNGPEDRDKRPRAAFPLSTCSAHLQGILRFPDCVNPNKITEYAYAAANGGKCPAGMKRMPSLRFSVRYNTRSAIPGGWKGVPPIKLACGEVGVGYCFHGDFINGWFDDANKEMLKAKGQSFMEINGAKGRGKGGWAKCKYKDRDPENGTSDYHKSLEMMGKH</sequence>
<feature type="signal peptide" evidence="1">
    <location>
        <begin position="1"/>
        <end position="15"/>
    </location>
</feature>
<dbReference type="Pfam" id="PF09362">
    <property type="entry name" value="DUF1996"/>
    <property type="match status" value="1"/>
</dbReference>
<evidence type="ECO:0000256" key="1">
    <source>
        <dbReference type="SAM" id="SignalP"/>
    </source>
</evidence>
<name>A0AAV9GKC4_9PEZI</name>
<feature type="chain" id="PRO_5043564003" description="DUF1996 domain-containing protein" evidence="1">
    <location>
        <begin position="16"/>
        <end position="305"/>
    </location>
</feature>
<protein>
    <recommendedName>
        <fullName evidence="2">DUF1996 domain-containing protein</fullName>
    </recommendedName>
</protein>
<dbReference type="PANTHER" id="PTHR43662:SF12">
    <property type="entry name" value="DUF1996 DOMAIN-CONTAINING PROTEIN-RELATED"/>
    <property type="match status" value="1"/>
</dbReference>
<reference evidence="3" key="1">
    <citation type="journal article" date="2023" name="Mol. Phylogenet. Evol.">
        <title>Genome-scale phylogeny and comparative genomics of the fungal order Sordariales.</title>
        <authorList>
            <person name="Hensen N."/>
            <person name="Bonometti L."/>
            <person name="Westerberg I."/>
            <person name="Brannstrom I.O."/>
            <person name="Guillou S."/>
            <person name="Cros-Aarteil S."/>
            <person name="Calhoun S."/>
            <person name="Haridas S."/>
            <person name="Kuo A."/>
            <person name="Mondo S."/>
            <person name="Pangilinan J."/>
            <person name="Riley R."/>
            <person name="LaButti K."/>
            <person name="Andreopoulos B."/>
            <person name="Lipzen A."/>
            <person name="Chen C."/>
            <person name="Yan M."/>
            <person name="Daum C."/>
            <person name="Ng V."/>
            <person name="Clum A."/>
            <person name="Steindorff A."/>
            <person name="Ohm R.A."/>
            <person name="Martin F."/>
            <person name="Silar P."/>
            <person name="Natvig D.O."/>
            <person name="Lalanne C."/>
            <person name="Gautier V."/>
            <person name="Ament-Velasquez S.L."/>
            <person name="Kruys A."/>
            <person name="Hutchinson M.I."/>
            <person name="Powell A.J."/>
            <person name="Barry K."/>
            <person name="Miller A.N."/>
            <person name="Grigoriev I.V."/>
            <person name="Debuchy R."/>
            <person name="Gladieux P."/>
            <person name="Hiltunen Thoren M."/>
            <person name="Johannesson H."/>
        </authorList>
    </citation>
    <scope>NUCLEOTIDE SEQUENCE</scope>
    <source>
        <strain evidence="3">PSN243</strain>
    </source>
</reference>
<keyword evidence="1" id="KW-0732">Signal</keyword>